<comment type="caution">
    <text evidence="3">The sequence shown here is derived from an EMBL/GenBank/DDBJ whole genome shotgun (WGS) entry which is preliminary data.</text>
</comment>
<feature type="chain" id="PRO_5036783995" description="GerMN domain-containing protein" evidence="2">
    <location>
        <begin position="20"/>
        <end position="190"/>
    </location>
</feature>
<feature type="region of interest" description="Disordered" evidence="1">
    <location>
        <begin position="166"/>
        <end position="190"/>
    </location>
</feature>
<sequence length="190" mass="19043">MRAARRAALLAAPALFGLASCGIPPTGVVEAGAPARGVVPTVRVYLVVDGRLVPVPRRIVAPVDAETAVNALLQGPTAQERALGFDSALPGLAAARTSTPPEATAVPAEPDSAPAPADDSAEVTTRGGRVSIRLPFGSAGKLPGLAVAQLICTAVEAQRIADPGGGELTATLTGQDGDHVQLTPPRCPTV</sequence>
<feature type="compositionally biased region" description="Low complexity" evidence="1">
    <location>
        <begin position="99"/>
        <end position="118"/>
    </location>
</feature>
<keyword evidence="2" id="KW-0732">Signal</keyword>
<evidence type="ECO:0008006" key="5">
    <source>
        <dbReference type="Google" id="ProtNLM"/>
    </source>
</evidence>
<organism evidence="3 4">
    <name type="scientific">Streptomyces tuirus</name>
    <dbReference type="NCBI Taxonomy" id="68278"/>
    <lineage>
        <taxon>Bacteria</taxon>
        <taxon>Bacillati</taxon>
        <taxon>Actinomycetota</taxon>
        <taxon>Actinomycetes</taxon>
        <taxon>Kitasatosporales</taxon>
        <taxon>Streptomycetaceae</taxon>
        <taxon>Streptomyces</taxon>
    </lineage>
</organism>
<dbReference type="PROSITE" id="PS51257">
    <property type="entry name" value="PROKAR_LIPOPROTEIN"/>
    <property type="match status" value="1"/>
</dbReference>
<dbReference type="AlphaFoldDB" id="A0A941FEV8"/>
<dbReference type="Proteomes" id="UP000682308">
    <property type="component" value="Unassembled WGS sequence"/>
</dbReference>
<dbReference type="EMBL" id="JAGTPG010000001">
    <property type="protein sequence ID" value="MBR8639096.1"/>
    <property type="molecule type" value="Genomic_DNA"/>
</dbReference>
<gene>
    <name evidence="3" type="ORF">KEF29_06605</name>
</gene>
<feature type="signal peptide" evidence="2">
    <location>
        <begin position="1"/>
        <end position="19"/>
    </location>
</feature>
<proteinExistence type="predicted"/>
<name>A0A941FEV8_9ACTN</name>
<protein>
    <recommendedName>
        <fullName evidence="5">GerMN domain-containing protein</fullName>
    </recommendedName>
</protein>
<evidence type="ECO:0000256" key="1">
    <source>
        <dbReference type="SAM" id="MobiDB-lite"/>
    </source>
</evidence>
<evidence type="ECO:0000256" key="2">
    <source>
        <dbReference type="SAM" id="SignalP"/>
    </source>
</evidence>
<reference evidence="3 4" key="1">
    <citation type="submission" date="2021-04" db="EMBL/GenBank/DDBJ databases">
        <title>Characterization of the biosynthetic gene cluster of new lipopeptides with antitumor activity in the genome of the marine Streptomyces PHM034.</title>
        <authorList>
            <person name="Ceniceros A."/>
            <person name="Canedo L."/>
            <person name="Mendez C."/>
            <person name="Olano C."/>
            <person name="Schleissner C."/>
            <person name="Cuevas C."/>
            <person name="De La Calle F."/>
            <person name="Salas J.A."/>
        </authorList>
    </citation>
    <scope>NUCLEOTIDE SEQUENCE [LARGE SCALE GENOMIC DNA]</scope>
    <source>
        <strain evidence="3 4">PHM034</strain>
    </source>
</reference>
<keyword evidence="4" id="KW-1185">Reference proteome</keyword>
<evidence type="ECO:0000313" key="3">
    <source>
        <dbReference type="EMBL" id="MBR8639096.1"/>
    </source>
</evidence>
<evidence type="ECO:0000313" key="4">
    <source>
        <dbReference type="Proteomes" id="UP000682308"/>
    </source>
</evidence>
<accession>A0A941FEV8</accession>
<feature type="region of interest" description="Disordered" evidence="1">
    <location>
        <begin position="96"/>
        <end position="124"/>
    </location>
</feature>